<protein>
    <recommendedName>
        <fullName evidence="10">Short-chain dehydrogenase/reductase 3</fullName>
    </recommendedName>
    <alternativeName>
        <fullName evidence="11">Retinal short-chain dehydrogenase/reductase 1</fullName>
    </alternativeName>
</protein>
<dbReference type="SUPFAM" id="SSF51735">
    <property type="entry name" value="NAD(P)-binding Rossmann-fold domains"/>
    <property type="match status" value="1"/>
</dbReference>
<evidence type="ECO:0000256" key="1">
    <source>
        <dbReference type="ARBA" id="ARBA00004141"/>
    </source>
</evidence>
<dbReference type="AlphaFoldDB" id="A0A6G0U396"/>
<keyword evidence="14" id="KW-1185">Reference proteome</keyword>
<evidence type="ECO:0000313" key="13">
    <source>
        <dbReference type="EMBL" id="KAE9543427.1"/>
    </source>
</evidence>
<evidence type="ECO:0000256" key="10">
    <source>
        <dbReference type="ARBA" id="ARBA00068717"/>
    </source>
</evidence>
<dbReference type="InterPro" id="IPR020904">
    <property type="entry name" value="Sc_DH/Rdtase_CS"/>
</dbReference>
<comment type="subcellular location">
    <subcellularLocation>
        <location evidence="1">Membrane</location>
        <topology evidence="1">Multi-pass membrane protein</topology>
    </subcellularLocation>
</comment>
<organism evidence="13 14">
    <name type="scientific">Aphis glycines</name>
    <name type="common">Soybean aphid</name>
    <dbReference type="NCBI Taxonomy" id="307491"/>
    <lineage>
        <taxon>Eukaryota</taxon>
        <taxon>Metazoa</taxon>
        <taxon>Ecdysozoa</taxon>
        <taxon>Arthropoda</taxon>
        <taxon>Hexapoda</taxon>
        <taxon>Insecta</taxon>
        <taxon>Pterygota</taxon>
        <taxon>Neoptera</taxon>
        <taxon>Paraneoptera</taxon>
        <taxon>Hemiptera</taxon>
        <taxon>Sternorrhyncha</taxon>
        <taxon>Aphidomorpha</taxon>
        <taxon>Aphidoidea</taxon>
        <taxon>Aphididae</taxon>
        <taxon>Aphidini</taxon>
        <taxon>Aphis</taxon>
        <taxon>Aphis</taxon>
    </lineage>
</organism>
<evidence type="ECO:0000256" key="2">
    <source>
        <dbReference type="ARBA" id="ARBA00006484"/>
    </source>
</evidence>
<keyword evidence="6" id="KW-0560">Oxidoreductase</keyword>
<dbReference type="Proteomes" id="UP000475862">
    <property type="component" value="Unassembled WGS sequence"/>
</dbReference>
<evidence type="ECO:0000256" key="7">
    <source>
        <dbReference type="ARBA" id="ARBA00023098"/>
    </source>
</evidence>
<keyword evidence="7" id="KW-0443">Lipid metabolism</keyword>
<dbReference type="OrthoDB" id="5840532at2759"/>
<name>A0A6G0U396_APHGL</name>
<proteinExistence type="inferred from homology"/>
<sequence length="324" mass="35344">METGQRPGNRTSSNGVRTASNILLDCLPLITKILVGILHTIYAFINLAFASIYPVEKSLKDKVVLVTGAGRGLGREMSYQLAKEGAKVVCVDINAEGVKETAEVINGGRTGEDAVADFYTTNVAEPSQVNELAKAVEDKWGKVDVLINNAGIVASAPLMDTTDDQIKRMIDVNLISHFWMIRAFLPAMQKRNEGHIVATSSAAAFTCAANIVPYAATKYGVTGLMASFREELRANPSNNIKTTTVHPFFLDSAPINVKHWEVKSVLPIVSIPQVAQAAIQGIKREDAIVTVPESLRPSMHMLWMLPQKSADYWRDTFSSKIDKA</sequence>
<dbReference type="GO" id="GO:0005811">
    <property type="term" value="C:lipid droplet"/>
    <property type="evidence" value="ECO:0007669"/>
    <property type="project" value="TreeGrafter"/>
</dbReference>
<comment type="similarity">
    <text evidence="2 12">Belongs to the short-chain dehydrogenases/reductases (SDR) family.</text>
</comment>
<comment type="function">
    <text evidence="9">Catalyzes the reduction of all-trans-retinal to all-trans-retinol in the presence of NADPH.</text>
</comment>
<dbReference type="Pfam" id="PF00106">
    <property type="entry name" value="adh_short"/>
    <property type="match status" value="1"/>
</dbReference>
<evidence type="ECO:0000256" key="12">
    <source>
        <dbReference type="RuleBase" id="RU000363"/>
    </source>
</evidence>
<keyword evidence="5" id="KW-1133">Transmembrane helix</keyword>
<dbReference type="GO" id="GO:0016020">
    <property type="term" value="C:membrane"/>
    <property type="evidence" value="ECO:0007669"/>
    <property type="project" value="UniProtKB-SubCell"/>
</dbReference>
<dbReference type="PROSITE" id="PS00061">
    <property type="entry name" value="ADH_SHORT"/>
    <property type="match status" value="1"/>
</dbReference>
<keyword evidence="3" id="KW-0812">Transmembrane</keyword>
<keyword evidence="4" id="KW-0521">NADP</keyword>
<evidence type="ECO:0000256" key="9">
    <source>
        <dbReference type="ARBA" id="ARBA00059620"/>
    </source>
</evidence>
<reference evidence="13 14" key="1">
    <citation type="submission" date="2019-08" db="EMBL/GenBank/DDBJ databases">
        <title>The genome of the soybean aphid Biotype 1, its phylome, world population structure and adaptation to the North American continent.</title>
        <authorList>
            <person name="Giordano R."/>
            <person name="Donthu R.K."/>
            <person name="Hernandez A.G."/>
            <person name="Wright C.L."/>
            <person name="Zimin A.V."/>
        </authorList>
    </citation>
    <scope>NUCLEOTIDE SEQUENCE [LARGE SCALE GENOMIC DNA]</scope>
    <source>
        <tissue evidence="13">Whole aphids</tissue>
    </source>
</reference>
<accession>A0A6G0U396</accession>
<evidence type="ECO:0000256" key="3">
    <source>
        <dbReference type="ARBA" id="ARBA00022692"/>
    </source>
</evidence>
<evidence type="ECO:0000256" key="6">
    <source>
        <dbReference type="ARBA" id="ARBA00023002"/>
    </source>
</evidence>
<evidence type="ECO:0000256" key="8">
    <source>
        <dbReference type="ARBA" id="ARBA00023136"/>
    </source>
</evidence>
<dbReference type="InterPro" id="IPR002347">
    <property type="entry name" value="SDR_fam"/>
</dbReference>
<comment type="caution">
    <text evidence="13">The sequence shown here is derived from an EMBL/GenBank/DDBJ whole genome shotgun (WGS) entry which is preliminary data.</text>
</comment>
<dbReference type="PRINTS" id="PR00081">
    <property type="entry name" value="GDHRDH"/>
</dbReference>
<dbReference type="Gene3D" id="3.40.50.720">
    <property type="entry name" value="NAD(P)-binding Rossmann-like Domain"/>
    <property type="match status" value="1"/>
</dbReference>
<dbReference type="EMBL" id="VYZN01000008">
    <property type="protein sequence ID" value="KAE9543427.1"/>
    <property type="molecule type" value="Genomic_DNA"/>
</dbReference>
<dbReference type="PANTHER" id="PTHR24322">
    <property type="entry name" value="PKSB"/>
    <property type="match status" value="1"/>
</dbReference>
<keyword evidence="8" id="KW-0472">Membrane</keyword>
<dbReference type="FunFam" id="3.40.50.720:FF:000131">
    <property type="entry name" value="Short-chain dehydrogenase/reductase 3"/>
    <property type="match status" value="1"/>
</dbReference>
<evidence type="ECO:0000256" key="4">
    <source>
        <dbReference type="ARBA" id="ARBA00022857"/>
    </source>
</evidence>
<dbReference type="PANTHER" id="PTHR24322:SF736">
    <property type="entry name" value="RETINOL DEHYDROGENASE 10"/>
    <property type="match status" value="1"/>
</dbReference>
<evidence type="ECO:0000256" key="11">
    <source>
        <dbReference type="ARBA" id="ARBA00082544"/>
    </source>
</evidence>
<dbReference type="PRINTS" id="PR00080">
    <property type="entry name" value="SDRFAMILY"/>
</dbReference>
<evidence type="ECO:0000313" key="14">
    <source>
        <dbReference type="Proteomes" id="UP000475862"/>
    </source>
</evidence>
<gene>
    <name evidence="13" type="ORF">AGLY_002227</name>
</gene>
<evidence type="ECO:0000256" key="5">
    <source>
        <dbReference type="ARBA" id="ARBA00022989"/>
    </source>
</evidence>
<dbReference type="InterPro" id="IPR036291">
    <property type="entry name" value="NAD(P)-bd_dom_sf"/>
</dbReference>
<dbReference type="GO" id="GO:0052650">
    <property type="term" value="F:all-trans-retinol dehydrogenase (NADP+) activity"/>
    <property type="evidence" value="ECO:0007669"/>
    <property type="project" value="UniProtKB-ARBA"/>
</dbReference>